<reference evidence="3" key="1">
    <citation type="journal article" date="2010" name="Nat. Biotechnol.">
        <title>Draft genome sequence of the oilseed species Ricinus communis.</title>
        <authorList>
            <person name="Chan A.P."/>
            <person name="Crabtree J."/>
            <person name="Zhao Q."/>
            <person name="Lorenzi H."/>
            <person name="Orvis J."/>
            <person name="Puiu D."/>
            <person name="Melake-Berhan A."/>
            <person name="Jones K.M."/>
            <person name="Redman J."/>
            <person name="Chen G."/>
            <person name="Cahoon E.B."/>
            <person name="Gedil M."/>
            <person name="Stanke M."/>
            <person name="Haas B.J."/>
            <person name="Wortman J.R."/>
            <person name="Fraser-Liggett C.M."/>
            <person name="Ravel J."/>
            <person name="Rabinowicz P.D."/>
        </authorList>
    </citation>
    <scope>NUCLEOTIDE SEQUENCE [LARGE SCALE GENOMIC DNA]</scope>
    <source>
        <strain evidence="3">cv. Hale</strain>
    </source>
</reference>
<evidence type="ECO:0000256" key="1">
    <source>
        <dbReference type="SAM" id="MobiDB-lite"/>
    </source>
</evidence>
<keyword evidence="3" id="KW-1185">Reference proteome</keyword>
<dbReference type="EMBL" id="EQ984130">
    <property type="protein sequence ID" value="EEF23938.1"/>
    <property type="molecule type" value="Genomic_DNA"/>
</dbReference>
<accession>B9TJM7</accession>
<gene>
    <name evidence="2" type="ORF">RCOM_1831330</name>
</gene>
<dbReference type="InParanoid" id="B9TJM7"/>
<dbReference type="Proteomes" id="UP000008311">
    <property type="component" value="Unassembled WGS sequence"/>
</dbReference>
<feature type="region of interest" description="Disordered" evidence="1">
    <location>
        <begin position="183"/>
        <end position="207"/>
    </location>
</feature>
<evidence type="ECO:0000313" key="3">
    <source>
        <dbReference type="Proteomes" id="UP000008311"/>
    </source>
</evidence>
<dbReference type="AlphaFoldDB" id="B9TJM7"/>
<proteinExistence type="predicted"/>
<name>B9TJM7_RICCO</name>
<evidence type="ECO:0000313" key="2">
    <source>
        <dbReference type="EMBL" id="EEF23938.1"/>
    </source>
</evidence>
<sequence length="207" mass="20892">MVADRRADDGHHAAGILSCGVAGCHRRSAHRRPFDAGGRAGYAVARLRLHWRRGGQQRPGHAAAAGALQLEDFAAVAARHGRAAAGEPGGAGAAGDFPRQLVALATEPVGAAAAGRGLVRPGRAIEHAGAERHHAPVVDRAGAGAGKPPGQRQRPHHAGDDRHGLAPVVDPAAGQLRAGAGLARPAGATGAELRQGAAAAEWPGQFE</sequence>
<feature type="region of interest" description="Disordered" evidence="1">
    <location>
        <begin position="128"/>
        <end position="167"/>
    </location>
</feature>
<organism evidence="2 3">
    <name type="scientific">Ricinus communis</name>
    <name type="common">Castor bean</name>
    <dbReference type="NCBI Taxonomy" id="3988"/>
    <lineage>
        <taxon>Eukaryota</taxon>
        <taxon>Viridiplantae</taxon>
        <taxon>Streptophyta</taxon>
        <taxon>Embryophyta</taxon>
        <taxon>Tracheophyta</taxon>
        <taxon>Spermatophyta</taxon>
        <taxon>Magnoliopsida</taxon>
        <taxon>eudicotyledons</taxon>
        <taxon>Gunneridae</taxon>
        <taxon>Pentapetalae</taxon>
        <taxon>rosids</taxon>
        <taxon>fabids</taxon>
        <taxon>Malpighiales</taxon>
        <taxon>Euphorbiaceae</taxon>
        <taxon>Acalyphoideae</taxon>
        <taxon>Acalypheae</taxon>
        <taxon>Ricinus</taxon>
    </lineage>
</organism>
<protein>
    <submittedName>
        <fullName evidence="2">Uncharacterized protein</fullName>
    </submittedName>
</protein>
<dbReference type="PROSITE" id="PS51257">
    <property type="entry name" value="PROKAR_LIPOPROTEIN"/>
    <property type="match status" value="1"/>
</dbReference>
<feature type="compositionally biased region" description="Basic and acidic residues" evidence="1">
    <location>
        <begin position="128"/>
        <end position="137"/>
    </location>
</feature>